<name>Q6A2Q7_POPAL</name>
<accession>Q6A2Q7</accession>
<dbReference type="InterPro" id="IPR001611">
    <property type="entry name" value="Leu-rich_rpt"/>
</dbReference>
<evidence type="ECO:0000256" key="2">
    <source>
        <dbReference type="ARBA" id="ARBA00022737"/>
    </source>
</evidence>
<dbReference type="SUPFAM" id="SSF52058">
    <property type="entry name" value="L domain-like"/>
    <property type="match status" value="1"/>
</dbReference>
<gene>
    <name evidence="3" type="primary">llr1</name>
</gene>
<reference evidence="3" key="1">
    <citation type="submission" date="2003-12" db="EMBL/GenBank/DDBJ databases">
        <title>Molecular evolution of a putative disease resistance locus in the European Aspen (Populus tremula, Salicaceae).</title>
        <authorList>
            <person name="Ingvarsson P.K."/>
            <person name="Garcia M.V."/>
        </authorList>
    </citation>
    <scope>NUCLEOTIDE SEQUENCE</scope>
</reference>
<evidence type="ECO:0000256" key="1">
    <source>
        <dbReference type="ARBA" id="ARBA00022614"/>
    </source>
</evidence>
<dbReference type="Pfam" id="PF13855">
    <property type="entry name" value="LRR_8"/>
    <property type="match status" value="1"/>
</dbReference>
<dbReference type="PANTHER" id="PTHR45752:SF195">
    <property type="entry name" value="LEUCINE-RICH REPEAT (LRR) FAMILY PROTEIN-RELATED"/>
    <property type="match status" value="1"/>
</dbReference>
<keyword evidence="1" id="KW-0433">Leucine-rich repeat</keyword>
<organism evidence="3">
    <name type="scientific">Populus alba</name>
    <name type="common">White poplar</name>
    <dbReference type="NCBI Taxonomy" id="43335"/>
    <lineage>
        <taxon>Eukaryota</taxon>
        <taxon>Viridiplantae</taxon>
        <taxon>Streptophyta</taxon>
        <taxon>Embryophyta</taxon>
        <taxon>Tracheophyta</taxon>
        <taxon>Spermatophyta</taxon>
        <taxon>Magnoliopsida</taxon>
        <taxon>eudicotyledons</taxon>
        <taxon>Gunneridae</taxon>
        <taxon>Pentapetalae</taxon>
        <taxon>rosids</taxon>
        <taxon>fabids</taxon>
        <taxon>Malpighiales</taxon>
        <taxon>Salicaceae</taxon>
        <taxon>Saliceae</taxon>
        <taxon>Populus</taxon>
    </lineage>
</organism>
<dbReference type="SMART" id="SM00369">
    <property type="entry name" value="LRR_TYP"/>
    <property type="match status" value="1"/>
</dbReference>
<dbReference type="EMBL" id="AJ617638">
    <property type="protein sequence ID" value="CAE85072.1"/>
    <property type="molecule type" value="Genomic_DNA"/>
</dbReference>
<keyword evidence="2" id="KW-0677">Repeat</keyword>
<dbReference type="InterPro" id="IPR032675">
    <property type="entry name" value="LRR_dom_sf"/>
</dbReference>
<dbReference type="Gene3D" id="3.80.10.10">
    <property type="entry name" value="Ribonuclease Inhibitor"/>
    <property type="match status" value="1"/>
</dbReference>
<protein>
    <submittedName>
        <fullName evidence="3">Putative LRR disease resistance protein</fullName>
    </submittedName>
</protein>
<sequence length="153" mass="16755">MESLTELLADGIENEQFLSSIGQLKHVRRLSLRGYSSAPPSSSLISASVSNLKRWLPISFIEWISVKRLELPHGGLSDRATKCVEGLSSLEVLHLRGNKFSSLPSGIGLLPKLTYLSVQACKYLVSIPDLPSSLECLGASHCESLKRVRIPIE</sequence>
<dbReference type="PROSITE" id="PS51450">
    <property type="entry name" value="LRR"/>
    <property type="match status" value="1"/>
</dbReference>
<dbReference type="InterPro" id="IPR003591">
    <property type="entry name" value="Leu-rich_rpt_typical-subtyp"/>
</dbReference>
<dbReference type="PANTHER" id="PTHR45752">
    <property type="entry name" value="LEUCINE-RICH REPEAT-CONTAINING"/>
    <property type="match status" value="1"/>
</dbReference>
<dbReference type="InterPro" id="IPR050715">
    <property type="entry name" value="LRR-SigEffector_domain"/>
</dbReference>
<evidence type="ECO:0000313" key="3">
    <source>
        <dbReference type="EMBL" id="CAE85072.1"/>
    </source>
</evidence>
<dbReference type="AlphaFoldDB" id="Q6A2Q7"/>
<proteinExistence type="predicted"/>